<evidence type="ECO:0000313" key="3">
    <source>
        <dbReference type="Proteomes" id="UP000821866"/>
    </source>
</evidence>
<dbReference type="AlphaFoldDB" id="A0A9J6E2J0"/>
<protein>
    <submittedName>
        <fullName evidence="2">Uncharacterized protein</fullName>
    </submittedName>
</protein>
<evidence type="ECO:0000256" key="1">
    <source>
        <dbReference type="SAM" id="MobiDB-lite"/>
    </source>
</evidence>
<feature type="compositionally biased region" description="Polar residues" evidence="1">
    <location>
        <begin position="139"/>
        <end position="148"/>
    </location>
</feature>
<feature type="region of interest" description="Disordered" evidence="1">
    <location>
        <begin position="130"/>
        <end position="156"/>
    </location>
</feature>
<accession>A0A9J6E2J0</accession>
<keyword evidence="3" id="KW-1185">Reference proteome</keyword>
<comment type="caution">
    <text evidence="2">The sequence shown here is derived from an EMBL/GenBank/DDBJ whole genome shotgun (WGS) entry which is preliminary data.</text>
</comment>
<reference evidence="2" key="2">
    <citation type="submission" date="2021-09" db="EMBL/GenBank/DDBJ databases">
        <authorList>
            <person name="Jia N."/>
            <person name="Wang J."/>
            <person name="Shi W."/>
            <person name="Du L."/>
            <person name="Sun Y."/>
            <person name="Zhan W."/>
            <person name="Jiang J."/>
            <person name="Wang Q."/>
            <person name="Zhang B."/>
            <person name="Ji P."/>
            <person name="Sakyi L.B."/>
            <person name="Cui X."/>
            <person name="Yuan T."/>
            <person name="Jiang B."/>
            <person name="Yang W."/>
            <person name="Lam T.T.-Y."/>
            <person name="Chang Q."/>
            <person name="Ding S."/>
            <person name="Wang X."/>
            <person name="Zhu J."/>
            <person name="Ruan X."/>
            <person name="Zhao L."/>
            <person name="Wei J."/>
            <person name="Que T."/>
            <person name="Du C."/>
            <person name="Cheng J."/>
            <person name="Dai P."/>
            <person name="Han X."/>
            <person name="Huang E."/>
            <person name="Gao Y."/>
            <person name="Liu J."/>
            <person name="Shao H."/>
            <person name="Ye R."/>
            <person name="Li L."/>
            <person name="Wei W."/>
            <person name="Wang X."/>
            <person name="Wang C."/>
            <person name="Huo Q."/>
            <person name="Li W."/>
            <person name="Guo W."/>
            <person name="Chen H."/>
            <person name="Chen S."/>
            <person name="Zhou L."/>
            <person name="Zhou L."/>
            <person name="Ni X."/>
            <person name="Tian J."/>
            <person name="Zhou Y."/>
            <person name="Sheng Y."/>
            <person name="Liu T."/>
            <person name="Pan Y."/>
            <person name="Xia L."/>
            <person name="Li J."/>
            <person name="Zhao F."/>
            <person name="Cao W."/>
        </authorList>
    </citation>
    <scope>NUCLEOTIDE SEQUENCE</scope>
    <source>
        <strain evidence="2">Rmic-2018</strain>
        <tissue evidence="2">Larvae</tissue>
    </source>
</reference>
<reference evidence="2" key="1">
    <citation type="journal article" date="2020" name="Cell">
        <title>Large-Scale Comparative Analyses of Tick Genomes Elucidate Their Genetic Diversity and Vector Capacities.</title>
        <authorList>
            <consortium name="Tick Genome and Microbiome Consortium (TIGMIC)"/>
            <person name="Jia N."/>
            <person name="Wang J."/>
            <person name="Shi W."/>
            <person name="Du L."/>
            <person name="Sun Y."/>
            <person name="Zhan W."/>
            <person name="Jiang J.F."/>
            <person name="Wang Q."/>
            <person name="Zhang B."/>
            <person name="Ji P."/>
            <person name="Bell-Sakyi L."/>
            <person name="Cui X.M."/>
            <person name="Yuan T.T."/>
            <person name="Jiang B.G."/>
            <person name="Yang W.F."/>
            <person name="Lam T.T."/>
            <person name="Chang Q.C."/>
            <person name="Ding S.J."/>
            <person name="Wang X.J."/>
            <person name="Zhu J.G."/>
            <person name="Ruan X.D."/>
            <person name="Zhao L."/>
            <person name="Wei J.T."/>
            <person name="Ye R.Z."/>
            <person name="Que T.C."/>
            <person name="Du C.H."/>
            <person name="Zhou Y.H."/>
            <person name="Cheng J.X."/>
            <person name="Dai P.F."/>
            <person name="Guo W.B."/>
            <person name="Han X.H."/>
            <person name="Huang E.J."/>
            <person name="Li L.F."/>
            <person name="Wei W."/>
            <person name="Gao Y.C."/>
            <person name="Liu J.Z."/>
            <person name="Shao H.Z."/>
            <person name="Wang X."/>
            <person name="Wang C.C."/>
            <person name="Yang T.C."/>
            <person name="Huo Q.B."/>
            <person name="Li W."/>
            <person name="Chen H.Y."/>
            <person name="Chen S.E."/>
            <person name="Zhou L.G."/>
            <person name="Ni X.B."/>
            <person name="Tian J.H."/>
            <person name="Sheng Y."/>
            <person name="Liu T."/>
            <person name="Pan Y.S."/>
            <person name="Xia L.Y."/>
            <person name="Li J."/>
            <person name="Zhao F."/>
            <person name="Cao W.C."/>
        </authorList>
    </citation>
    <scope>NUCLEOTIDE SEQUENCE</scope>
    <source>
        <strain evidence="2">Rmic-2018</strain>
    </source>
</reference>
<dbReference type="Proteomes" id="UP000821866">
    <property type="component" value="Chromosome 4"/>
</dbReference>
<organism evidence="2 3">
    <name type="scientific">Rhipicephalus microplus</name>
    <name type="common">Cattle tick</name>
    <name type="synonym">Boophilus microplus</name>
    <dbReference type="NCBI Taxonomy" id="6941"/>
    <lineage>
        <taxon>Eukaryota</taxon>
        <taxon>Metazoa</taxon>
        <taxon>Ecdysozoa</taxon>
        <taxon>Arthropoda</taxon>
        <taxon>Chelicerata</taxon>
        <taxon>Arachnida</taxon>
        <taxon>Acari</taxon>
        <taxon>Parasitiformes</taxon>
        <taxon>Ixodida</taxon>
        <taxon>Ixodoidea</taxon>
        <taxon>Ixodidae</taxon>
        <taxon>Rhipicephalinae</taxon>
        <taxon>Rhipicephalus</taxon>
        <taxon>Boophilus</taxon>
    </lineage>
</organism>
<name>A0A9J6E2J0_RHIMP</name>
<dbReference type="EMBL" id="JABSTU010000006">
    <property type="protein sequence ID" value="KAH8028526.1"/>
    <property type="molecule type" value="Genomic_DNA"/>
</dbReference>
<sequence length="268" mass="29778">MATGHPEHCNTTDRTHRHIDNTAKEKRAVREELAEERNWRTALCAQVEELWRAPLYACLEAADQNLAQDSAAAEVNARRVSECATTGDNTECQPKTSLDSGKRDKVLESYQNVGTEGPQRGQAWKVALSKKGKKKKKAQQMQELTTPGGSPAAPPHTQEYLKGSLGVKRKDRHAFIYRDESPARMKHTVLRTVKWNKLVHCRVGDGASIQNIIAQVDSAADICNMPEAVDVLHAGLTNLQKDDVPQEVEGDLKVIHSNPIDHRKQVVV</sequence>
<proteinExistence type="predicted"/>
<evidence type="ECO:0000313" key="2">
    <source>
        <dbReference type="EMBL" id="KAH8028526.1"/>
    </source>
</evidence>
<gene>
    <name evidence="2" type="ORF">HPB51_017652</name>
</gene>